<evidence type="ECO:0000313" key="8">
    <source>
        <dbReference type="EMBL" id="QXM26277.1"/>
    </source>
</evidence>
<evidence type="ECO:0000256" key="1">
    <source>
        <dbReference type="ARBA" id="ARBA00007277"/>
    </source>
</evidence>
<evidence type="ECO:0000256" key="2">
    <source>
        <dbReference type="ARBA" id="ARBA00012247"/>
    </source>
</evidence>
<comment type="catalytic activity">
    <reaction evidence="5">
        <text>a sn-glycero-3-phosphodiester + H2O = an alcohol + sn-glycerol 3-phosphate + H(+)</text>
        <dbReference type="Rhea" id="RHEA:12969"/>
        <dbReference type="ChEBI" id="CHEBI:15377"/>
        <dbReference type="ChEBI" id="CHEBI:15378"/>
        <dbReference type="ChEBI" id="CHEBI:30879"/>
        <dbReference type="ChEBI" id="CHEBI:57597"/>
        <dbReference type="ChEBI" id="CHEBI:83408"/>
        <dbReference type="EC" id="3.1.4.46"/>
    </reaction>
</comment>
<keyword evidence="6" id="KW-1133">Transmembrane helix</keyword>
<comment type="similarity">
    <text evidence="1">Belongs to the glycerophosphoryl diester phosphodiesterase family.</text>
</comment>
<evidence type="ECO:0000256" key="5">
    <source>
        <dbReference type="ARBA" id="ARBA00047512"/>
    </source>
</evidence>
<dbReference type="GO" id="GO:0006629">
    <property type="term" value="P:lipid metabolic process"/>
    <property type="evidence" value="ECO:0007669"/>
    <property type="project" value="InterPro"/>
</dbReference>
<dbReference type="PROSITE" id="PS51704">
    <property type="entry name" value="GP_PDE"/>
    <property type="match status" value="1"/>
</dbReference>
<dbReference type="PANTHER" id="PTHR43620">
    <property type="entry name" value="GLYCEROPHOSPHORYL DIESTER PHOSPHODIESTERASE"/>
    <property type="match status" value="1"/>
</dbReference>
<organism evidence="8 9">
    <name type="scientific">Elioraea tepida</name>
    <dbReference type="NCBI Taxonomy" id="2843330"/>
    <lineage>
        <taxon>Bacteria</taxon>
        <taxon>Pseudomonadati</taxon>
        <taxon>Pseudomonadota</taxon>
        <taxon>Alphaproteobacteria</taxon>
        <taxon>Acetobacterales</taxon>
        <taxon>Elioraeaceae</taxon>
        <taxon>Elioraea</taxon>
    </lineage>
</organism>
<dbReference type="NCBIfam" id="TIGR02595">
    <property type="entry name" value="PEP_CTERM"/>
    <property type="match status" value="1"/>
</dbReference>
<feature type="transmembrane region" description="Helical" evidence="6">
    <location>
        <begin position="342"/>
        <end position="360"/>
    </location>
</feature>
<dbReference type="EMBL" id="CP076448">
    <property type="protein sequence ID" value="QXM26277.1"/>
    <property type="molecule type" value="Genomic_DNA"/>
</dbReference>
<evidence type="ECO:0000256" key="6">
    <source>
        <dbReference type="SAM" id="Phobius"/>
    </source>
</evidence>
<dbReference type="RefSeq" id="WP_218287329.1">
    <property type="nucleotide sequence ID" value="NZ_CP076448.1"/>
</dbReference>
<dbReference type="EC" id="3.1.4.46" evidence="2"/>
<dbReference type="Proteomes" id="UP000694001">
    <property type="component" value="Chromosome"/>
</dbReference>
<dbReference type="InterPro" id="IPR013424">
    <property type="entry name" value="Ice-binding_C"/>
</dbReference>
<keyword evidence="6" id="KW-0812">Transmembrane</keyword>
<reference evidence="8" key="1">
    <citation type="submission" date="2021-06" db="EMBL/GenBank/DDBJ databases">
        <title>Elioraea tepida, sp. nov., a moderately thermophilic aerobic anoxygenic phototrophic bacterium isolated from an alkaline siliceous hot spring mat community in Yellowstone National Park, WY, USA.</title>
        <authorList>
            <person name="Saini M.K."/>
            <person name="Yoshida S."/>
            <person name="Sebastian A."/>
            <person name="Hirose S."/>
            <person name="Hara E."/>
            <person name="Tamaki H."/>
            <person name="Soulier N.T."/>
            <person name="Albert I."/>
            <person name="Hanada S."/>
            <person name="Bryant D.A."/>
            <person name="Tank M."/>
        </authorList>
    </citation>
    <scope>NUCLEOTIDE SEQUENCE</scope>
    <source>
        <strain evidence="8">MS-P2</strain>
    </source>
</reference>
<dbReference type="PANTHER" id="PTHR43620:SF7">
    <property type="entry name" value="GLYCEROPHOSPHODIESTER PHOSPHODIESTERASE GDPD5-RELATED"/>
    <property type="match status" value="1"/>
</dbReference>
<dbReference type="GO" id="GO:0006071">
    <property type="term" value="P:glycerol metabolic process"/>
    <property type="evidence" value="ECO:0007669"/>
    <property type="project" value="UniProtKB-KW"/>
</dbReference>
<dbReference type="GO" id="GO:0008889">
    <property type="term" value="F:glycerophosphodiester phosphodiesterase activity"/>
    <property type="evidence" value="ECO:0007669"/>
    <property type="project" value="UniProtKB-EC"/>
</dbReference>
<dbReference type="Pfam" id="PF03009">
    <property type="entry name" value="GDPD"/>
    <property type="match status" value="1"/>
</dbReference>
<evidence type="ECO:0000313" key="9">
    <source>
        <dbReference type="Proteomes" id="UP000694001"/>
    </source>
</evidence>
<evidence type="ECO:0000256" key="3">
    <source>
        <dbReference type="ARBA" id="ARBA00022798"/>
    </source>
</evidence>
<dbReference type="Pfam" id="PF07589">
    <property type="entry name" value="PEP-CTERM"/>
    <property type="match status" value="1"/>
</dbReference>
<dbReference type="KEGG" id="elio:KO353_09530"/>
<feature type="domain" description="GP-PDE" evidence="7">
    <location>
        <begin position="30"/>
        <end position="332"/>
    </location>
</feature>
<evidence type="ECO:0000259" key="7">
    <source>
        <dbReference type="PROSITE" id="PS51704"/>
    </source>
</evidence>
<keyword evidence="6" id="KW-0472">Membrane</keyword>
<keyword evidence="3" id="KW-0319">Glycerol metabolism</keyword>
<keyword evidence="9" id="KW-1185">Reference proteome</keyword>
<accession>A0A975U564</accession>
<dbReference type="InterPro" id="IPR030395">
    <property type="entry name" value="GP_PDE_dom"/>
</dbReference>
<sequence length="369" mass="39347">MPGRSTSVALLFIAALVGGEAAAGPLVDRPIIIAHRGASGYLPEHTLEAYRLGIRQGADFIEPDLFLTRDGKLVALHDDTLNATTNIEALAATRPDWFARGRDVGGRRLYYVFDFDFDEIRELTARSRGTAGYSRPGNGFYDGTEPFRVPSFAEVLEVSYDHFRETGQVVGVYPELKFTSALPPADGLAYLRAMADATLAELADPRWGGFFDGSRGNVFIQSFIPAVLQYARDLTTLPLIALTFTLPNGAGFPPVPTCPTTPEAAAALASFAQGIGVNAAAATEACIAAAHEAGLLVHVYTLTDRAEDYRLFLERGVDGIFSNHPDIGVGVRNALFPVPEPASLAILGAGLFGLLGVSFARRGSGAVTR</sequence>
<protein>
    <recommendedName>
        <fullName evidence="2">glycerophosphodiester phosphodiesterase</fullName>
        <ecNumber evidence="2">3.1.4.46</ecNumber>
    </recommendedName>
</protein>
<proteinExistence type="inferred from homology"/>
<gene>
    <name evidence="8" type="ORF">KO353_09530</name>
</gene>
<dbReference type="AlphaFoldDB" id="A0A975U564"/>
<evidence type="ECO:0000256" key="4">
    <source>
        <dbReference type="ARBA" id="ARBA00022801"/>
    </source>
</evidence>
<keyword evidence="4" id="KW-0378">Hydrolase</keyword>
<name>A0A975U564_9PROT</name>